<protein>
    <recommendedName>
        <fullName evidence="3">Short-chain dehydrogenase</fullName>
    </recommendedName>
</protein>
<sequence length="189" mass="19698">MTTVLVTGGGERLDEVTSAVKATGADVVVVDDLGRLGEAVDGQNFDAYVQLPVAMTPTEGSVVSKVEQFLTQGMLSRFRAAATVLPALAPDANVMLVGGQTNIDVDAPDDADARAAMLRVLAHALRAERAPARLTVRVADRSWTGEQIAARATGTGPSSGTDASGDDAQIGQAYADWRAEVVGLMRVEF</sequence>
<accession>A0ABV9YNN2</accession>
<name>A0ABV9YNN2_9PSEU</name>
<dbReference type="EMBL" id="JBHSIV010000016">
    <property type="protein sequence ID" value="MFC5063744.1"/>
    <property type="molecule type" value="Genomic_DNA"/>
</dbReference>
<reference evidence="2" key="1">
    <citation type="journal article" date="2019" name="Int. J. Syst. Evol. Microbiol.">
        <title>The Global Catalogue of Microorganisms (GCM) 10K type strain sequencing project: providing services to taxonomists for standard genome sequencing and annotation.</title>
        <authorList>
            <consortium name="The Broad Institute Genomics Platform"/>
            <consortium name="The Broad Institute Genome Sequencing Center for Infectious Disease"/>
            <person name="Wu L."/>
            <person name="Ma J."/>
        </authorList>
    </citation>
    <scope>NUCLEOTIDE SEQUENCE [LARGE SCALE GENOMIC DNA]</scope>
    <source>
        <strain evidence="2">CGMCC 4.7093</strain>
    </source>
</reference>
<gene>
    <name evidence="1" type="ORF">ACFPBZ_16110</name>
</gene>
<comment type="caution">
    <text evidence="1">The sequence shown here is derived from an EMBL/GenBank/DDBJ whole genome shotgun (WGS) entry which is preliminary data.</text>
</comment>
<keyword evidence="2" id="KW-1185">Reference proteome</keyword>
<dbReference type="RefSeq" id="WP_378037089.1">
    <property type="nucleotide sequence ID" value="NZ_JBHSIV010000016.1"/>
</dbReference>
<evidence type="ECO:0008006" key="3">
    <source>
        <dbReference type="Google" id="ProtNLM"/>
    </source>
</evidence>
<proteinExistence type="predicted"/>
<dbReference type="Proteomes" id="UP001595947">
    <property type="component" value="Unassembled WGS sequence"/>
</dbReference>
<organism evidence="1 2">
    <name type="scientific">Actinomycetospora atypica</name>
    <dbReference type="NCBI Taxonomy" id="1290095"/>
    <lineage>
        <taxon>Bacteria</taxon>
        <taxon>Bacillati</taxon>
        <taxon>Actinomycetota</taxon>
        <taxon>Actinomycetes</taxon>
        <taxon>Pseudonocardiales</taxon>
        <taxon>Pseudonocardiaceae</taxon>
        <taxon>Actinomycetospora</taxon>
    </lineage>
</organism>
<evidence type="ECO:0000313" key="1">
    <source>
        <dbReference type="EMBL" id="MFC5063744.1"/>
    </source>
</evidence>
<evidence type="ECO:0000313" key="2">
    <source>
        <dbReference type="Proteomes" id="UP001595947"/>
    </source>
</evidence>